<evidence type="ECO:0000256" key="1">
    <source>
        <dbReference type="ARBA" id="ARBA00023098"/>
    </source>
</evidence>
<dbReference type="InterPro" id="IPR002641">
    <property type="entry name" value="PNPLA_dom"/>
</dbReference>
<dbReference type="GO" id="GO:0006629">
    <property type="term" value="P:lipid metabolic process"/>
    <property type="evidence" value="ECO:0007669"/>
    <property type="project" value="UniProtKB-KW"/>
</dbReference>
<feature type="domain" description="PNPLA" evidence="2">
    <location>
        <begin position="101"/>
        <end position="314"/>
    </location>
</feature>
<accession>A0A3B0TJS3</accession>
<organism evidence="3">
    <name type="scientific">hydrothermal vent metagenome</name>
    <dbReference type="NCBI Taxonomy" id="652676"/>
    <lineage>
        <taxon>unclassified sequences</taxon>
        <taxon>metagenomes</taxon>
        <taxon>ecological metagenomes</taxon>
    </lineage>
</organism>
<reference evidence="3" key="1">
    <citation type="submission" date="2018-06" db="EMBL/GenBank/DDBJ databases">
        <authorList>
            <person name="Zhirakovskaya E."/>
        </authorList>
    </citation>
    <scope>NUCLEOTIDE SEQUENCE</scope>
</reference>
<proteinExistence type="predicted"/>
<sequence length="439" mass="49233">MKFSSLLAALLVMSVAGCASSQTKRDEAIFCHDDYFFAVEDSMSRHQTGNDPAMKGLKSGSEESHIHRYLYKKLEDRRVLQKKTMSSEDEGADEKQKYIVLIMSGGGQNGAFGAGVLNGWSDRTEGIRRSEVDMITTISTGAMALTYALVGNYGHGDQIGQADDALREIYTTTPEDELLESKGLLSILTTNSLANTRGMGQRLDEAIDQFMPMISGWDEGNIRGRTAFVGTVNMDNGKFYTSDLLAVARQIKTDETARDCYREVILASAAEPVFFPPRFITSDVSDPEKSHMYVDGGLRFGVFWSENLRVLKSRNVAMEVYIIVNGDLAADPYICDESGDCYREQKTTGNKLLDIAKRSSTIATDQLYKGSLDRIYGNLLETFGPGNFKMKYTYIKPEFIRREKCRKSVSSFDPVYMSCLYRIGERVGETWDWHDFNHD</sequence>
<evidence type="ECO:0000313" key="3">
    <source>
        <dbReference type="EMBL" id="VAW07306.1"/>
    </source>
</evidence>
<dbReference type="EMBL" id="UOEJ01000269">
    <property type="protein sequence ID" value="VAW07306.1"/>
    <property type="molecule type" value="Genomic_DNA"/>
</dbReference>
<dbReference type="AlphaFoldDB" id="A0A3B0TJS3"/>
<gene>
    <name evidence="3" type="ORF">MNBD_ALPHA01-1817</name>
</gene>
<dbReference type="PROSITE" id="PS51257">
    <property type="entry name" value="PROKAR_LIPOPROTEIN"/>
    <property type="match status" value="1"/>
</dbReference>
<name>A0A3B0TJS3_9ZZZZ</name>
<dbReference type="InterPro" id="IPR016035">
    <property type="entry name" value="Acyl_Trfase/lysoPLipase"/>
</dbReference>
<dbReference type="PROSITE" id="PS51635">
    <property type="entry name" value="PNPLA"/>
    <property type="match status" value="1"/>
</dbReference>
<dbReference type="SUPFAM" id="SSF52151">
    <property type="entry name" value="FabD/lysophospholipase-like"/>
    <property type="match status" value="1"/>
</dbReference>
<evidence type="ECO:0000259" key="2">
    <source>
        <dbReference type="PROSITE" id="PS51635"/>
    </source>
</evidence>
<keyword evidence="1" id="KW-0443">Lipid metabolism</keyword>
<protein>
    <recommendedName>
        <fullName evidence="2">PNPLA domain-containing protein</fullName>
    </recommendedName>
</protein>
<dbReference type="Gene3D" id="3.40.1090.10">
    <property type="entry name" value="Cytosolic phospholipase A2 catalytic domain"/>
    <property type="match status" value="1"/>
</dbReference>
<dbReference type="Pfam" id="PF01734">
    <property type="entry name" value="Patatin"/>
    <property type="match status" value="1"/>
</dbReference>